<dbReference type="Pfam" id="PF14150">
    <property type="entry name" value="YesK"/>
    <property type="match status" value="1"/>
</dbReference>
<keyword evidence="1" id="KW-0812">Transmembrane</keyword>
<dbReference type="EMBL" id="WSFT01000017">
    <property type="protein sequence ID" value="MBS4537549.1"/>
    <property type="molecule type" value="Genomic_DNA"/>
</dbReference>
<feature type="transmembrane region" description="Helical" evidence="1">
    <location>
        <begin position="33"/>
        <end position="57"/>
    </location>
</feature>
<sequence length="93" mass="10425">MDTYWLDGWTLIYMVGIIFAVGSLVISFKASIIVLFSISNVLSLLCVGFFIYSLVGIRRWEGLILGFVTISIFLGTWIGTIIGIIIRSLFIKK</sequence>
<evidence type="ECO:0000313" key="3">
    <source>
        <dbReference type="Proteomes" id="UP000724672"/>
    </source>
</evidence>
<evidence type="ECO:0008006" key="4">
    <source>
        <dbReference type="Google" id="ProtNLM"/>
    </source>
</evidence>
<comment type="caution">
    <text evidence="2">The sequence shown here is derived from an EMBL/GenBank/DDBJ whole genome shotgun (WGS) entry which is preliminary data.</text>
</comment>
<evidence type="ECO:0000313" key="2">
    <source>
        <dbReference type="EMBL" id="MBS4537549.1"/>
    </source>
</evidence>
<keyword evidence="1" id="KW-1133">Transmembrane helix</keyword>
<keyword evidence="3" id="KW-1185">Reference proteome</keyword>
<proteinExistence type="predicted"/>
<accession>A0A942Z834</accession>
<name>A0A942Z834_9FIRM</name>
<keyword evidence="1" id="KW-0472">Membrane</keyword>
<dbReference type="Proteomes" id="UP000724672">
    <property type="component" value="Unassembled WGS sequence"/>
</dbReference>
<dbReference type="RefSeq" id="WP_203365480.1">
    <property type="nucleotide sequence ID" value="NZ_WSFT01000017.1"/>
</dbReference>
<gene>
    <name evidence="2" type="ORF">GOQ27_03690</name>
</gene>
<dbReference type="InterPro" id="IPR025434">
    <property type="entry name" value="YesK-like"/>
</dbReference>
<dbReference type="AlphaFoldDB" id="A0A942Z834"/>
<feature type="transmembrane region" description="Helical" evidence="1">
    <location>
        <begin position="63"/>
        <end position="86"/>
    </location>
</feature>
<organism evidence="2 3">
    <name type="scientific">Anaeromonas frigoriresistens</name>
    <dbReference type="NCBI Taxonomy" id="2683708"/>
    <lineage>
        <taxon>Bacteria</taxon>
        <taxon>Bacillati</taxon>
        <taxon>Bacillota</taxon>
        <taxon>Tissierellia</taxon>
        <taxon>Tissierellales</taxon>
        <taxon>Thermohalobacteraceae</taxon>
        <taxon>Anaeromonas</taxon>
    </lineage>
</organism>
<feature type="transmembrane region" description="Helical" evidence="1">
    <location>
        <begin position="6"/>
        <end position="26"/>
    </location>
</feature>
<evidence type="ECO:0000256" key="1">
    <source>
        <dbReference type="SAM" id="Phobius"/>
    </source>
</evidence>
<protein>
    <recommendedName>
        <fullName evidence="4">YesK-like protein</fullName>
    </recommendedName>
</protein>
<reference evidence="2" key="1">
    <citation type="submission" date="2019-12" db="EMBL/GenBank/DDBJ databases">
        <title>Clostridiaceae gen. nov. sp. nov., isolated from sediment in Xinjiang, China.</title>
        <authorList>
            <person name="Zhang R."/>
        </authorList>
    </citation>
    <scope>NUCLEOTIDE SEQUENCE</scope>
    <source>
        <strain evidence="2">D2Q-11</strain>
    </source>
</reference>